<accession>A0A250JR59</accession>
<name>A0A250JR59_9BACT</name>
<evidence type="ECO:0000313" key="3">
    <source>
        <dbReference type="Proteomes" id="UP000217343"/>
    </source>
</evidence>
<dbReference type="EMBL" id="CP022203">
    <property type="protein sequence ID" value="ATB45977.1"/>
    <property type="molecule type" value="Genomic_DNA"/>
</dbReference>
<sequence length="243" mass="28215">MANTPTPKGHSWSQAKIIHPANRNDWSAMRQPQARTAIRSVRTLILLRREAAKSLQHRGYHACTERLGADYVSARLKQRREHPLRNSTHVRARPQFTIARPHEHDSLYGICSVIGPTHFGLLYRLPCSEGFEGLYFESRRSPILEKSLFIIRRNTHILHSAKRIPKRPFKLLRHVMDDISRVPRPSKQRITETQKQSKYRIIQTRRGLTINLLSHQQLRRKHGIHDIEIPPNGPSKDGMPTQI</sequence>
<dbReference type="KEGG" id="mmas:MYMAC_001565"/>
<evidence type="ECO:0000256" key="1">
    <source>
        <dbReference type="SAM" id="MobiDB-lite"/>
    </source>
</evidence>
<organism evidence="2 3">
    <name type="scientific">Corallococcus macrosporus DSM 14697</name>
    <dbReference type="NCBI Taxonomy" id="1189310"/>
    <lineage>
        <taxon>Bacteria</taxon>
        <taxon>Pseudomonadati</taxon>
        <taxon>Myxococcota</taxon>
        <taxon>Myxococcia</taxon>
        <taxon>Myxococcales</taxon>
        <taxon>Cystobacterineae</taxon>
        <taxon>Myxococcaceae</taxon>
        <taxon>Corallococcus</taxon>
    </lineage>
</organism>
<dbReference type="AlphaFoldDB" id="A0A250JR59"/>
<gene>
    <name evidence="2" type="ORF">MYMAC_001565</name>
</gene>
<reference evidence="2 3" key="1">
    <citation type="submission" date="2017-06" db="EMBL/GenBank/DDBJ databases">
        <title>Sequencing and comparative analysis of myxobacterial genomes.</title>
        <authorList>
            <person name="Rupp O."/>
            <person name="Goesmann A."/>
            <person name="Sogaard-Andersen L."/>
        </authorList>
    </citation>
    <scope>NUCLEOTIDE SEQUENCE [LARGE SCALE GENOMIC DNA]</scope>
    <source>
        <strain evidence="2 3">DSM 14697</strain>
    </source>
</reference>
<proteinExistence type="predicted"/>
<protein>
    <submittedName>
        <fullName evidence="2">Uncharacterized protein</fullName>
    </submittedName>
</protein>
<evidence type="ECO:0000313" key="2">
    <source>
        <dbReference type="EMBL" id="ATB45977.1"/>
    </source>
</evidence>
<dbReference type="Proteomes" id="UP000217343">
    <property type="component" value="Chromosome"/>
</dbReference>
<keyword evidence="3" id="KW-1185">Reference proteome</keyword>
<feature type="region of interest" description="Disordered" evidence="1">
    <location>
        <begin position="224"/>
        <end position="243"/>
    </location>
</feature>